<keyword evidence="3" id="KW-1185">Reference proteome</keyword>
<feature type="domain" description="UspA" evidence="1">
    <location>
        <begin position="20"/>
        <end position="140"/>
    </location>
</feature>
<gene>
    <name evidence="2" type="ORF">C2R22_16935</name>
</gene>
<organism evidence="2 3">
    <name type="scientific">Salinigranum rubrum</name>
    <dbReference type="NCBI Taxonomy" id="755307"/>
    <lineage>
        <taxon>Archaea</taxon>
        <taxon>Methanobacteriati</taxon>
        <taxon>Methanobacteriota</taxon>
        <taxon>Stenosarchaea group</taxon>
        <taxon>Halobacteria</taxon>
        <taxon>Halobacteriales</taxon>
        <taxon>Haloferacaceae</taxon>
        <taxon>Salinigranum</taxon>
    </lineage>
</organism>
<sequence length="160" mass="17419">MFVDEGRRHGRRCRRRVGSILLPWVDSAHAELAAETAAAVARTTGGGTDVVRVVDENDDREAARVSLADAESMLAEQDTAFEGTDLDVRIRLVEGDDVEETLVAEVADHDVTTIGASREGVLQRLVFGVIPQGVADRIDHTAIMCRRNVGVPSRLKRLFG</sequence>
<evidence type="ECO:0000259" key="1">
    <source>
        <dbReference type="Pfam" id="PF00582"/>
    </source>
</evidence>
<proteinExistence type="predicted"/>
<dbReference type="Proteomes" id="UP000236584">
    <property type="component" value="Chromosome"/>
</dbReference>
<dbReference type="OrthoDB" id="43026at2157"/>
<dbReference type="InterPro" id="IPR006016">
    <property type="entry name" value="UspA"/>
</dbReference>
<dbReference type="KEGG" id="srub:C2R22_16935"/>
<evidence type="ECO:0000313" key="3">
    <source>
        <dbReference type="Proteomes" id="UP000236584"/>
    </source>
</evidence>
<dbReference type="SUPFAM" id="SSF52402">
    <property type="entry name" value="Adenine nucleotide alpha hydrolases-like"/>
    <property type="match status" value="1"/>
</dbReference>
<dbReference type="EMBL" id="CP026309">
    <property type="protein sequence ID" value="AUV83124.1"/>
    <property type="molecule type" value="Genomic_DNA"/>
</dbReference>
<dbReference type="Pfam" id="PF00582">
    <property type="entry name" value="Usp"/>
    <property type="match status" value="1"/>
</dbReference>
<name>A0A2I8VML8_9EURY</name>
<evidence type="ECO:0000313" key="2">
    <source>
        <dbReference type="EMBL" id="AUV83124.1"/>
    </source>
</evidence>
<dbReference type="RefSeq" id="WP_103426813.1">
    <property type="nucleotide sequence ID" value="NZ_CP026309.1"/>
</dbReference>
<dbReference type="InterPro" id="IPR014729">
    <property type="entry name" value="Rossmann-like_a/b/a_fold"/>
</dbReference>
<reference evidence="2 3" key="1">
    <citation type="submission" date="2018-01" db="EMBL/GenBank/DDBJ databases">
        <title>Complete genome sequence of Salinigranum rubrum GX10T, an extremely halophilic archaeon isolated from a marine solar saltern.</title>
        <authorList>
            <person name="Han S."/>
        </authorList>
    </citation>
    <scope>NUCLEOTIDE SEQUENCE [LARGE SCALE GENOMIC DNA]</scope>
    <source>
        <strain evidence="2 3">GX10</strain>
    </source>
</reference>
<dbReference type="AlphaFoldDB" id="A0A2I8VML8"/>
<accession>A0A2I8VML8</accession>
<dbReference type="Gene3D" id="3.40.50.620">
    <property type="entry name" value="HUPs"/>
    <property type="match status" value="1"/>
</dbReference>
<dbReference type="GeneID" id="35593813"/>
<protein>
    <recommendedName>
        <fullName evidence="1">UspA domain-containing protein</fullName>
    </recommendedName>
</protein>